<reference evidence="7 8" key="1">
    <citation type="submission" date="2024-01" db="EMBL/GenBank/DDBJ databases">
        <authorList>
            <person name="Alioto T."/>
            <person name="Alioto T."/>
            <person name="Gomez Garrido J."/>
        </authorList>
    </citation>
    <scope>NUCLEOTIDE SEQUENCE [LARGE SCALE GENOMIC DNA]</scope>
</reference>
<keyword evidence="3" id="KW-0540">Nuclease</keyword>
<keyword evidence="2" id="KW-0548">Nucleotidyltransferase</keyword>
<evidence type="ECO:0000256" key="4">
    <source>
        <dbReference type="ARBA" id="ARBA00022759"/>
    </source>
</evidence>
<dbReference type="Pfam" id="PF18697">
    <property type="entry name" value="MLVIN_C"/>
    <property type="match status" value="1"/>
</dbReference>
<name>A0AAV1PIA1_SCOSC</name>
<evidence type="ECO:0000256" key="1">
    <source>
        <dbReference type="ARBA" id="ARBA00022679"/>
    </source>
</evidence>
<comment type="caution">
    <text evidence="7">The sequence shown here is derived from an EMBL/GenBank/DDBJ whole genome shotgun (WGS) entry which is preliminary data.</text>
</comment>
<evidence type="ECO:0000256" key="3">
    <source>
        <dbReference type="ARBA" id="ARBA00022722"/>
    </source>
</evidence>
<dbReference type="GO" id="GO:0016779">
    <property type="term" value="F:nucleotidyltransferase activity"/>
    <property type="evidence" value="ECO:0007669"/>
    <property type="project" value="UniProtKB-KW"/>
</dbReference>
<organism evidence="7 8">
    <name type="scientific">Scomber scombrus</name>
    <name type="common">Atlantic mackerel</name>
    <name type="synonym">Scomber vernalis</name>
    <dbReference type="NCBI Taxonomy" id="13677"/>
    <lineage>
        <taxon>Eukaryota</taxon>
        <taxon>Metazoa</taxon>
        <taxon>Chordata</taxon>
        <taxon>Craniata</taxon>
        <taxon>Vertebrata</taxon>
        <taxon>Euteleostomi</taxon>
        <taxon>Actinopterygii</taxon>
        <taxon>Neopterygii</taxon>
        <taxon>Teleostei</taxon>
        <taxon>Neoteleostei</taxon>
        <taxon>Acanthomorphata</taxon>
        <taxon>Pelagiaria</taxon>
        <taxon>Scombriformes</taxon>
        <taxon>Scombridae</taxon>
        <taxon>Scomber</taxon>
    </lineage>
</organism>
<dbReference type="InterPro" id="IPR040643">
    <property type="entry name" value="MLVIN_C"/>
</dbReference>
<dbReference type="EMBL" id="CAWUFR010000169">
    <property type="protein sequence ID" value="CAK6970975.1"/>
    <property type="molecule type" value="Genomic_DNA"/>
</dbReference>
<keyword evidence="8" id="KW-1185">Reference proteome</keyword>
<dbReference type="Gene3D" id="2.30.30.850">
    <property type="match status" value="1"/>
</dbReference>
<proteinExistence type="predicted"/>
<protein>
    <submittedName>
        <fullName evidence="7">Protein NYNRIN-like isoform X1</fullName>
    </submittedName>
</protein>
<evidence type="ECO:0000313" key="7">
    <source>
        <dbReference type="EMBL" id="CAK6970975.1"/>
    </source>
</evidence>
<dbReference type="GO" id="GO:0004519">
    <property type="term" value="F:endonuclease activity"/>
    <property type="evidence" value="ECO:0007669"/>
    <property type="project" value="UniProtKB-KW"/>
</dbReference>
<dbReference type="GO" id="GO:0016787">
    <property type="term" value="F:hydrolase activity"/>
    <property type="evidence" value="ECO:0007669"/>
    <property type="project" value="UniProtKB-KW"/>
</dbReference>
<evidence type="ECO:0000259" key="6">
    <source>
        <dbReference type="Pfam" id="PF18697"/>
    </source>
</evidence>
<gene>
    <name evidence="7" type="ORF">FSCOSCO3_A012009</name>
</gene>
<keyword evidence="1" id="KW-0808">Transferase</keyword>
<keyword evidence="4" id="KW-0255">Endonuclease</keyword>
<dbReference type="AlphaFoldDB" id="A0AAV1PIA1"/>
<evidence type="ECO:0000256" key="2">
    <source>
        <dbReference type="ARBA" id="ARBA00022695"/>
    </source>
</evidence>
<evidence type="ECO:0000256" key="5">
    <source>
        <dbReference type="ARBA" id="ARBA00022801"/>
    </source>
</evidence>
<sequence>MDDDMISYCCALNNTLKVIFPKVKAALPESTAVQLHNIQPGDWVVVKDLRRKHWHQPRWTGPYQVLLTTPTAIRIAERDTWIHASQCKAFPMMDLSTKQRLVGVVSWSWGTGNIDGV</sequence>
<accession>A0AAV1PIA1</accession>
<feature type="domain" description="Murine leukemia virus integrase C-terminal" evidence="6">
    <location>
        <begin position="36"/>
        <end position="88"/>
    </location>
</feature>
<keyword evidence="5" id="KW-0378">Hydrolase</keyword>
<dbReference type="Proteomes" id="UP001314229">
    <property type="component" value="Unassembled WGS sequence"/>
</dbReference>
<evidence type="ECO:0000313" key="8">
    <source>
        <dbReference type="Proteomes" id="UP001314229"/>
    </source>
</evidence>